<feature type="compositionally biased region" description="Low complexity" evidence="2">
    <location>
        <begin position="304"/>
        <end position="320"/>
    </location>
</feature>
<reference evidence="4" key="3">
    <citation type="submission" date="2021-02" db="UniProtKB">
        <authorList>
            <consortium name="EnsemblMetazoa"/>
        </authorList>
    </citation>
    <scope>IDENTIFICATION</scope>
    <source>
        <strain evidence="4">USDA</strain>
    </source>
</reference>
<keyword evidence="1" id="KW-0175">Coiled coil</keyword>
<dbReference type="OrthoDB" id="1684102at2759"/>
<keyword evidence="5" id="KW-1185">Reference proteome</keyword>
<dbReference type="KEGG" id="phu:Phum_PHUM570150"/>
<gene>
    <name evidence="4" type="primary">8234902</name>
    <name evidence="3" type="ORF">Phum_PHUM570150</name>
</gene>
<feature type="compositionally biased region" description="Basic and acidic residues" evidence="2">
    <location>
        <begin position="243"/>
        <end position="254"/>
    </location>
</feature>
<dbReference type="EMBL" id="DS235866">
    <property type="protein sequence ID" value="EEB19383.1"/>
    <property type="molecule type" value="Genomic_DNA"/>
</dbReference>
<dbReference type="EMBL" id="AAZO01006925">
    <property type="status" value="NOT_ANNOTATED_CDS"/>
    <property type="molecule type" value="Genomic_DNA"/>
</dbReference>
<evidence type="ECO:0000313" key="5">
    <source>
        <dbReference type="Proteomes" id="UP000009046"/>
    </source>
</evidence>
<name>E0W177_PEDHC</name>
<dbReference type="CTD" id="8234902"/>
<dbReference type="AlphaFoldDB" id="E0W177"/>
<organism>
    <name type="scientific">Pediculus humanus subsp. corporis</name>
    <name type="common">Body louse</name>
    <dbReference type="NCBI Taxonomy" id="121224"/>
    <lineage>
        <taxon>Eukaryota</taxon>
        <taxon>Metazoa</taxon>
        <taxon>Ecdysozoa</taxon>
        <taxon>Arthropoda</taxon>
        <taxon>Hexapoda</taxon>
        <taxon>Insecta</taxon>
        <taxon>Pterygota</taxon>
        <taxon>Neoptera</taxon>
        <taxon>Paraneoptera</taxon>
        <taxon>Psocodea</taxon>
        <taxon>Troctomorpha</taxon>
        <taxon>Phthiraptera</taxon>
        <taxon>Anoplura</taxon>
        <taxon>Pediculidae</taxon>
        <taxon>Pediculus</taxon>
    </lineage>
</organism>
<dbReference type="RefSeq" id="XP_002432121.1">
    <property type="nucleotide sequence ID" value="XM_002432076.1"/>
</dbReference>
<protein>
    <submittedName>
        <fullName evidence="3 4">Uncharacterized protein</fullName>
    </submittedName>
</protein>
<dbReference type="InParanoid" id="E0W177"/>
<feature type="compositionally biased region" description="Low complexity" evidence="2">
    <location>
        <begin position="363"/>
        <end position="393"/>
    </location>
</feature>
<dbReference type="GeneID" id="8234902"/>
<feature type="coiled-coil region" evidence="1">
    <location>
        <begin position="8"/>
        <end position="56"/>
    </location>
</feature>
<dbReference type="EnsemblMetazoa" id="PHUM570150-RA">
    <property type="protein sequence ID" value="PHUM570150-PA"/>
    <property type="gene ID" value="PHUM570150"/>
</dbReference>
<evidence type="ECO:0000313" key="4">
    <source>
        <dbReference type="EnsemblMetazoa" id="PHUM570150-PA"/>
    </source>
</evidence>
<feature type="compositionally biased region" description="Polar residues" evidence="2">
    <location>
        <begin position="266"/>
        <end position="301"/>
    </location>
</feature>
<sequence length="417" mass="46411">MTVLSGQLETLVKSKDDLYEQLDKFKKENDDLLFQLEEKNIELEGTRARVRVLEKIQQHQPTRPTFESNVSKHSAGENFTFLENDHLRSKGFSESEINRARQIFLESQNKKVDKLEITKILNRSKTLSSSSSSTHNVSNVNAGGSIGIGSGYELEKSGNMIPILALPLPTMASHQSSGTESTQALEISLELEADNLVDKVEKSESLKNEKSPYKRRPSKIPLNISKTSKCMKSGLSEGSIFSKKSDGELNKTKESNNGGSLKKMSLDNNNSSHNSINFKNQNLSMKSYNSVGGRPNTLSRKNQNETWDNANNHTNNNSNKRTLRSSFRESVRSKISIDGNVSNLKRDGGSLSGGSGGTRRDSLSSQLKQNRTNSTTNQQKTNNNITNKSIISTESVDNNNTKVRPTKLSFLSNWLRF</sequence>
<proteinExistence type="predicted"/>
<dbReference type="HOGENOM" id="CLU_659390_0_0_1"/>
<evidence type="ECO:0000256" key="2">
    <source>
        <dbReference type="SAM" id="MobiDB-lite"/>
    </source>
</evidence>
<dbReference type="Proteomes" id="UP000009046">
    <property type="component" value="Unassembled WGS sequence"/>
</dbReference>
<feature type="region of interest" description="Disordered" evidence="2">
    <location>
        <begin position="241"/>
        <end position="399"/>
    </location>
</feature>
<reference evidence="3" key="2">
    <citation type="submission" date="2007-04" db="EMBL/GenBank/DDBJ databases">
        <title>The genome of the human body louse.</title>
        <authorList>
            <consortium name="The Human Body Louse Genome Consortium"/>
            <person name="Kirkness E."/>
            <person name="Walenz B."/>
            <person name="Hass B."/>
            <person name="Bruggner R."/>
            <person name="Strausberg R."/>
        </authorList>
    </citation>
    <scope>NUCLEOTIDE SEQUENCE</scope>
    <source>
        <strain evidence="3">USDA</strain>
    </source>
</reference>
<evidence type="ECO:0000256" key="1">
    <source>
        <dbReference type="SAM" id="Coils"/>
    </source>
</evidence>
<accession>E0W177</accession>
<dbReference type="VEuPathDB" id="VectorBase:PHUM570150"/>
<evidence type="ECO:0000313" key="3">
    <source>
        <dbReference type="EMBL" id="EEB19383.1"/>
    </source>
</evidence>
<reference evidence="3" key="1">
    <citation type="submission" date="2007-04" db="EMBL/GenBank/DDBJ databases">
        <title>Annotation of Pediculus humanus corporis strain USDA.</title>
        <authorList>
            <person name="Kirkness E."/>
            <person name="Hannick L."/>
            <person name="Hass B."/>
            <person name="Bruggner R."/>
            <person name="Lawson D."/>
            <person name="Bidwell S."/>
            <person name="Joardar V."/>
            <person name="Caler E."/>
            <person name="Walenz B."/>
            <person name="Inman J."/>
            <person name="Schobel S."/>
            <person name="Galinsky K."/>
            <person name="Amedeo P."/>
            <person name="Strausberg R."/>
        </authorList>
    </citation>
    <scope>NUCLEOTIDE SEQUENCE</scope>
    <source>
        <strain evidence="3">USDA</strain>
    </source>
</reference>